<name>A0A5R9CW53_9LACO</name>
<evidence type="ECO:0000313" key="2">
    <source>
        <dbReference type="Proteomes" id="UP000305100"/>
    </source>
</evidence>
<dbReference type="AlphaFoldDB" id="A0A5R9CW53"/>
<comment type="caution">
    <text evidence="1">The sequence shown here is derived from an EMBL/GenBank/DDBJ whole genome shotgun (WGS) entry which is preliminary data.</text>
</comment>
<evidence type="ECO:0000313" key="1">
    <source>
        <dbReference type="EMBL" id="TLQ19740.1"/>
    </source>
</evidence>
<dbReference type="OrthoDB" id="2301346at2"/>
<proteinExistence type="predicted"/>
<dbReference type="Proteomes" id="UP000305100">
    <property type="component" value="Unassembled WGS sequence"/>
</dbReference>
<reference evidence="1 2" key="1">
    <citation type="submission" date="2019-05" db="EMBL/GenBank/DDBJ databases">
        <title>The metagenome of a microbial culture collection derived from dairy environment covers the genomic content of the human microbiome.</title>
        <authorList>
            <person name="Roder T."/>
            <person name="Wuthrich D."/>
            <person name="Sattari Z."/>
            <person name="Von Ah U."/>
            <person name="Bar C."/>
            <person name="Ronchi F."/>
            <person name="Macpherson A.J."/>
            <person name="Ganal-Vonarburg S.C."/>
            <person name="Bruggmann R."/>
            <person name="Vergeres G."/>
        </authorList>
    </citation>
    <scope>NUCLEOTIDE SEQUENCE [LARGE SCALE GENOMIC DNA]</scope>
    <source>
        <strain evidence="1 2">FAM 1079</strain>
    </source>
</reference>
<dbReference type="EMBL" id="VBSX01000010">
    <property type="protein sequence ID" value="TLQ19740.1"/>
    <property type="molecule type" value="Genomic_DNA"/>
</dbReference>
<gene>
    <name evidence="1" type="ORF">FEZ41_05680</name>
</gene>
<dbReference type="RefSeq" id="WP_054736161.1">
    <property type="nucleotide sequence ID" value="NZ_VBSX01000010.1"/>
</dbReference>
<sequence>MWHNRGRGGAIVADTVTIDQLNDSATTKAMNDFIEFYLPRLKKNNLEILSMYKVDYYLADINHFIFENRSFTPEELRDEVRKECGEDLKHVISVINPDYYDNGNLVAGSWETWYEKKFEKVPVRD</sequence>
<protein>
    <submittedName>
        <fullName evidence="1">Uncharacterized protein</fullName>
    </submittedName>
</protein>
<accession>A0A5R9CW53</accession>
<organism evidence="1 2">
    <name type="scientific">Lentilactobacillus parafarraginis</name>
    <dbReference type="NCBI Taxonomy" id="390842"/>
    <lineage>
        <taxon>Bacteria</taxon>
        <taxon>Bacillati</taxon>
        <taxon>Bacillota</taxon>
        <taxon>Bacilli</taxon>
        <taxon>Lactobacillales</taxon>
        <taxon>Lactobacillaceae</taxon>
        <taxon>Lentilactobacillus</taxon>
    </lineage>
</organism>